<dbReference type="InterPro" id="IPR053896">
    <property type="entry name" value="BTN3A2-like_Ig-C"/>
</dbReference>
<evidence type="ECO:0000256" key="10">
    <source>
        <dbReference type="SAM" id="Phobius"/>
    </source>
</evidence>
<keyword evidence="13" id="KW-1185">Reference proteome</keyword>
<organism evidence="12 13">
    <name type="scientific">Picathartes gymnocephalus</name>
    <name type="common">White-necked rockfowl</name>
    <dbReference type="NCBI Taxonomy" id="175131"/>
    <lineage>
        <taxon>Eukaryota</taxon>
        <taxon>Metazoa</taxon>
        <taxon>Chordata</taxon>
        <taxon>Craniata</taxon>
        <taxon>Vertebrata</taxon>
        <taxon>Euteleostomi</taxon>
        <taxon>Archelosauria</taxon>
        <taxon>Archosauria</taxon>
        <taxon>Dinosauria</taxon>
        <taxon>Saurischia</taxon>
        <taxon>Theropoda</taxon>
        <taxon>Coelurosauria</taxon>
        <taxon>Aves</taxon>
        <taxon>Neognathae</taxon>
        <taxon>Neoaves</taxon>
        <taxon>Telluraves</taxon>
        <taxon>Australaves</taxon>
        <taxon>Passeriformes</taxon>
        <taxon>Picathartidae</taxon>
        <taxon>Picathartes</taxon>
    </lineage>
</organism>
<dbReference type="FunFam" id="2.60.40.10:FF:000142">
    <property type="entry name" value="V-set domain-containing T-cell activation inhibitor 1"/>
    <property type="match status" value="1"/>
</dbReference>
<dbReference type="GO" id="GO:0050852">
    <property type="term" value="P:T cell receptor signaling pathway"/>
    <property type="evidence" value="ECO:0007669"/>
    <property type="project" value="TreeGrafter"/>
</dbReference>
<evidence type="ECO:0000256" key="3">
    <source>
        <dbReference type="ARBA" id="ARBA00022729"/>
    </source>
</evidence>
<evidence type="ECO:0000256" key="2">
    <source>
        <dbReference type="ARBA" id="ARBA00022692"/>
    </source>
</evidence>
<dbReference type="EMBL" id="WEKY01059091">
    <property type="protein sequence ID" value="NWI47650.1"/>
    <property type="molecule type" value="Genomic_DNA"/>
</dbReference>
<feature type="domain" description="Ig-like" evidence="11">
    <location>
        <begin position="133"/>
        <end position="212"/>
    </location>
</feature>
<keyword evidence="3" id="KW-0732">Signal</keyword>
<dbReference type="FunFam" id="2.60.40.10:FF:000088">
    <property type="entry name" value="Butyrophilin subfamily 1 member A1"/>
    <property type="match status" value="1"/>
</dbReference>
<dbReference type="GO" id="GO:0050863">
    <property type="term" value="P:regulation of T cell activation"/>
    <property type="evidence" value="ECO:0007669"/>
    <property type="project" value="UniProtKB-ARBA"/>
</dbReference>
<accession>A0A851BQX3</accession>
<reference evidence="12" key="1">
    <citation type="submission" date="2019-10" db="EMBL/GenBank/DDBJ databases">
        <title>Bird 10,000 Genomes (B10K) Project - Family phase.</title>
        <authorList>
            <person name="Zhang G."/>
        </authorList>
    </citation>
    <scope>NUCLEOTIDE SEQUENCE</scope>
    <source>
        <strain evidence="12">B10K-DU-012-30</strain>
        <tissue evidence="12">Muscle</tissue>
    </source>
</reference>
<proteinExistence type="inferred from homology"/>
<evidence type="ECO:0000256" key="7">
    <source>
        <dbReference type="ARBA" id="ARBA00023180"/>
    </source>
</evidence>
<dbReference type="Pfam" id="PF22705">
    <property type="entry name" value="C2-set_3"/>
    <property type="match status" value="1"/>
</dbReference>
<evidence type="ECO:0000256" key="4">
    <source>
        <dbReference type="ARBA" id="ARBA00022989"/>
    </source>
</evidence>
<feature type="non-terminal residue" evidence="12">
    <location>
        <position position="266"/>
    </location>
</feature>
<feature type="domain" description="Ig-like" evidence="11">
    <location>
        <begin position="16"/>
        <end position="102"/>
    </location>
</feature>
<keyword evidence="2 10" id="KW-0812">Transmembrane</keyword>
<dbReference type="SMART" id="SM00409">
    <property type="entry name" value="IG"/>
    <property type="match status" value="1"/>
</dbReference>
<dbReference type="InterPro" id="IPR013783">
    <property type="entry name" value="Ig-like_fold"/>
</dbReference>
<evidence type="ECO:0000313" key="13">
    <source>
        <dbReference type="Proteomes" id="UP000631391"/>
    </source>
</evidence>
<dbReference type="Pfam" id="PF07686">
    <property type="entry name" value="V-set"/>
    <property type="match status" value="1"/>
</dbReference>
<dbReference type="Proteomes" id="UP000631391">
    <property type="component" value="Unassembled WGS sequence"/>
</dbReference>
<dbReference type="PROSITE" id="PS50835">
    <property type="entry name" value="IG_LIKE"/>
    <property type="match status" value="2"/>
</dbReference>
<dbReference type="AlphaFoldDB" id="A0A851BQX3"/>
<feature type="transmembrane region" description="Helical" evidence="10">
    <location>
        <begin position="224"/>
        <end position="244"/>
    </location>
</feature>
<evidence type="ECO:0000256" key="1">
    <source>
        <dbReference type="ARBA" id="ARBA00004370"/>
    </source>
</evidence>
<evidence type="ECO:0000256" key="5">
    <source>
        <dbReference type="ARBA" id="ARBA00023136"/>
    </source>
</evidence>
<evidence type="ECO:0000256" key="8">
    <source>
        <dbReference type="ARBA" id="ARBA00023319"/>
    </source>
</evidence>
<dbReference type="GO" id="GO:0009897">
    <property type="term" value="C:external side of plasma membrane"/>
    <property type="evidence" value="ECO:0007669"/>
    <property type="project" value="TreeGrafter"/>
</dbReference>
<dbReference type="GO" id="GO:0001817">
    <property type="term" value="P:regulation of cytokine production"/>
    <property type="evidence" value="ECO:0007669"/>
    <property type="project" value="TreeGrafter"/>
</dbReference>
<comment type="similarity">
    <text evidence="9">Belongs to the SKINT family.</text>
</comment>
<dbReference type="PANTHER" id="PTHR24100">
    <property type="entry name" value="BUTYROPHILIN"/>
    <property type="match status" value="1"/>
</dbReference>
<sequence>QYSIIPPDNPVIGIIGNGAILPCRLQGKIIPEKLSVQWIFSDGFTVREVATFDGKNPQNPVLEFQAYQGRTDFFPSKFLQGNLSLLLKNVRPSDKGKYTCVIFLQNWYDEVVVDLDVAAQGAEASVFLDGHAGKGIGLSCRSQGWFPAPSVVWLDSQGRTRPEEVTTQSTPNPSSGVFDVMSSMRLEPGSDREVSCRVVNEVLNATRESRVQIADSFFPSTSPWMIASLIILSVDLGILGAGVYKMKREYSHVYFATIQMEMLNLK</sequence>
<dbReference type="OrthoDB" id="8901134at2759"/>
<evidence type="ECO:0000256" key="6">
    <source>
        <dbReference type="ARBA" id="ARBA00023157"/>
    </source>
</evidence>
<evidence type="ECO:0000259" key="11">
    <source>
        <dbReference type="PROSITE" id="PS50835"/>
    </source>
</evidence>
<dbReference type="GO" id="GO:0042110">
    <property type="term" value="P:T cell activation"/>
    <property type="evidence" value="ECO:0007669"/>
    <property type="project" value="UniProtKB-ARBA"/>
</dbReference>
<dbReference type="InterPro" id="IPR007110">
    <property type="entry name" value="Ig-like_dom"/>
</dbReference>
<keyword evidence="4 10" id="KW-1133">Transmembrane helix</keyword>
<evidence type="ECO:0000256" key="9">
    <source>
        <dbReference type="ARBA" id="ARBA00038221"/>
    </source>
</evidence>
<protein>
    <submittedName>
        <fullName evidence="12">BT3A2 protein</fullName>
    </submittedName>
</protein>
<keyword evidence="8" id="KW-0393">Immunoglobulin domain</keyword>
<keyword evidence="6" id="KW-1015">Disulfide bond</keyword>
<dbReference type="InterPro" id="IPR036179">
    <property type="entry name" value="Ig-like_dom_sf"/>
</dbReference>
<dbReference type="Gene3D" id="2.60.40.10">
    <property type="entry name" value="Immunoglobulins"/>
    <property type="match status" value="2"/>
</dbReference>
<feature type="non-terminal residue" evidence="12">
    <location>
        <position position="1"/>
    </location>
</feature>
<dbReference type="InterPro" id="IPR013106">
    <property type="entry name" value="Ig_V-set"/>
</dbReference>
<dbReference type="PANTHER" id="PTHR24100:SF130">
    <property type="entry name" value="BUTYROPHILIN-LIKE PROTEIN 9"/>
    <property type="match status" value="1"/>
</dbReference>
<dbReference type="GO" id="GO:0005102">
    <property type="term" value="F:signaling receptor binding"/>
    <property type="evidence" value="ECO:0007669"/>
    <property type="project" value="TreeGrafter"/>
</dbReference>
<gene>
    <name evidence="12" type="primary">Btn3a2</name>
    <name evidence="12" type="ORF">PICGYM_R01077</name>
</gene>
<comment type="caution">
    <text evidence="12">The sequence shown here is derived from an EMBL/GenBank/DDBJ whole genome shotgun (WGS) entry which is preliminary data.</text>
</comment>
<dbReference type="InterPro" id="IPR003599">
    <property type="entry name" value="Ig_sub"/>
</dbReference>
<name>A0A851BQX3_PICGY</name>
<dbReference type="GO" id="GO:1903037">
    <property type="term" value="P:regulation of leukocyte cell-cell adhesion"/>
    <property type="evidence" value="ECO:0007669"/>
    <property type="project" value="UniProtKB-ARBA"/>
</dbReference>
<keyword evidence="7" id="KW-0325">Glycoprotein</keyword>
<keyword evidence="5 10" id="KW-0472">Membrane</keyword>
<dbReference type="SUPFAM" id="SSF48726">
    <property type="entry name" value="Immunoglobulin"/>
    <property type="match status" value="2"/>
</dbReference>
<evidence type="ECO:0000313" key="12">
    <source>
        <dbReference type="EMBL" id="NWI47650.1"/>
    </source>
</evidence>
<dbReference type="InterPro" id="IPR050504">
    <property type="entry name" value="IgSF_BTN/MOG"/>
</dbReference>
<comment type="subcellular location">
    <subcellularLocation>
        <location evidence="1">Membrane</location>
    </subcellularLocation>
</comment>